<reference evidence="2 3" key="1">
    <citation type="submission" date="2023-03" db="EMBL/GenBank/DDBJ databases">
        <title>WGS of Gossypium arboreum.</title>
        <authorList>
            <person name="Yu D."/>
        </authorList>
    </citation>
    <scope>NUCLEOTIDE SEQUENCE [LARGE SCALE GENOMIC DNA]</scope>
    <source>
        <tissue evidence="2">Leaf</tissue>
    </source>
</reference>
<dbReference type="Proteomes" id="UP001358586">
    <property type="component" value="Chromosome 1"/>
</dbReference>
<gene>
    <name evidence="2" type="ORF">PVK06_003227</name>
</gene>
<sequence>MDIENGYYLVRFMNKADYDCILLQGPWIIFGQYLTVQPWTKSFSPSQPYPSMVLAWIWLPSLPGFLFRRQIMEAIGGLIDKVVKLNFQTDNRSRGHFVCLVMFLNLEKPLVS</sequence>
<dbReference type="InterPro" id="IPR025558">
    <property type="entry name" value="DUF4283"/>
</dbReference>
<evidence type="ECO:0000313" key="3">
    <source>
        <dbReference type="Proteomes" id="UP001358586"/>
    </source>
</evidence>
<dbReference type="EMBL" id="JARKNE010000001">
    <property type="protein sequence ID" value="KAK5846926.1"/>
    <property type="molecule type" value="Genomic_DNA"/>
</dbReference>
<dbReference type="InterPro" id="IPR040256">
    <property type="entry name" value="At4g02000-like"/>
</dbReference>
<name>A0ABR0R5N5_GOSAR</name>
<organism evidence="2 3">
    <name type="scientific">Gossypium arboreum</name>
    <name type="common">Tree cotton</name>
    <name type="synonym">Gossypium nanking</name>
    <dbReference type="NCBI Taxonomy" id="29729"/>
    <lineage>
        <taxon>Eukaryota</taxon>
        <taxon>Viridiplantae</taxon>
        <taxon>Streptophyta</taxon>
        <taxon>Embryophyta</taxon>
        <taxon>Tracheophyta</taxon>
        <taxon>Spermatophyta</taxon>
        <taxon>Magnoliopsida</taxon>
        <taxon>eudicotyledons</taxon>
        <taxon>Gunneridae</taxon>
        <taxon>Pentapetalae</taxon>
        <taxon>rosids</taxon>
        <taxon>malvids</taxon>
        <taxon>Malvales</taxon>
        <taxon>Malvaceae</taxon>
        <taxon>Malvoideae</taxon>
        <taxon>Gossypium</taxon>
    </lineage>
</organism>
<dbReference type="Pfam" id="PF14111">
    <property type="entry name" value="DUF4283"/>
    <property type="match status" value="1"/>
</dbReference>
<keyword evidence="3" id="KW-1185">Reference proteome</keyword>
<evidence type="ECO:0000313" key="2">
    <source>
        <dbReference type="EMBL" id="KAK5846926.1"/>
    </source>
</evidence>
<evidence type="ECO:0000259" key="1">
    <source>
        <dbReference type="Pfam" id="PF14111"/>
    </source>
</evidence>
<accession>A0ABR0R5N5</accession>
<feature type="domain" description="DUF4283" evidence="1">
    <location>
        <begin position="2"/>
        <end position="47"/>
    </location>
</feature>
<comment type="caution">
    <text evidence="2">The sequence shown here is derived from an EMBL/GenBank/DDBJ whole genome shotgun (WGS) entry which is preliminary data.</text>
</comment>
<protein>
    <recommendedName>
        <fullName evidence="1">DUF4283 domain-containing protein</fullName>
    </recommendedName>
</protein>
<dbReference type="PANTHER" id="PTHR31286">
    <property type="entry name" value="GLYCINE-RICH CELL WALL STRUCTURAL PROTEIN 1.8-LIKE"/>
    <property type="match status" value="1"/>
</dbReference>
<dbReference type="PANTHER" id="PTHR31286:SF173">
    <property type="entry name" value="DUF4283 DOMAIN-CONTAINING PROTEIN"/>
    <property type="match status" value="1"/>
</dbReference>
<proteinExistence type="predicted"/>